<reference evidence="2 3" key="1">
    <citation type="submission" date="2018-09" db="EMBL/GenBank/DDBJ databases">
        <title>Genomic Encyclopedia of Archaeal and Bacterial Type Strains, Phase II (KMG-II): from individual species to whole genera.</title>
        <authorList>
            <person name="Goeker M."/>
        </authorList>
    </citation>
    <scope>NUCLEOTIDE SEQUENCE [LARGE SCALE GENOMIC DNA]</scope>
    <source>
        <strain evidence="2 3">DSM 11458</strain>
    </source>
</reference>
<dbReference type="Pfam" id="PF00300">
    <property type="entry name" value="His_Phos_1"/>
    <property type="match status" value="1"/>
</dbReference>
<dbReference type="CDD" id="cd07067">
    <property type="entry name" value="HP_PGM_like"/>
    <property type="match status" value="1"/>
</dbReference>
<evidence type="ECO:0000256" key="1">
    <source>
        <dbReference type="PIRSR" id="PIRSR613078-2"/>
    </source>
</evidence>
<protein>
    <submittedName>
        <fullName evidence="2">Phosphohistidine phosphatase</fullName>
    </submittedName>
</protein>
<sequence>MKRLILMRHAKSDWSDPMTTDHERGLNARGIASAKALGRWLEEHKLMPDLVLCSDATRTRETLALLNLSSAEKAFSRELYLAEPDVMLRLVMQQTADCMMIVAHNPGIAMLAASLPSDEPDHDEFDTYPTGATLVVEFDIGTWREIALNTGSLAHFTVPRDIMR</sequence>
<name>A0A420DQC3_9RHOB</name>
<dbReference type="SMART" id="SM00855">
    <property type="entry name" value="PGAM"/>
    <property type="match status" value="1"/>
</dbReference>
<dbReference type="SUPFAM" id="SSF53254">
    <property type="entry name" value="Phosphoglycerate mutase-like"/>
    <property type="match status" value="1"/>
</dbReference>
<dbReference type="InterPro" id="IPR029033">
    <property type="entry name" value="His_PPase_superfam"/>
</dbReference>
<evidence type="ECO:0000313" key="2">
    <source>
        <dbReference type="EMBL" id="RKE96465.1"/>
    </source>
</evidence>
<keyword evidence="3" id="KW-1185">Reference proteome</keyword>
<evidence type="ECO:0000313" key="3">
    <source>
        <dbReference type="Proteomes" id="UP000284407"/>
    </source>
</evidence>
<dbReference type="Gene3D" id="3.40.50.1240">
    <property type="entry name" value="Phosphoglycerate mutase-like"/>
    <property type="match status" value="1"/>
</dbReference>
<feature type="binding site" evidence="1">
    <location>
        <position position="58"/>
    </location>
    <ligand>
        <name>substrate</name>
    </ligand>
</feature>
<dbReference type="OrthoDB" id="9810154at2"/>
<dbReference type="RefSeq" id="WP_025063406.1">
    <property type="nucleotide sequence ID" value="NZ_RAQK01000001.1"/>
</dbReference>
<organism evidence="2 3">
    <name type="scientific">Sulfitobacter guttiformis</name>
    <dbReference type="NCBI Taxonomy" id="74349"/>
    <lineage>
        <taxon>Bacteria</taxon>
        <taxon>Pseudomonadati</taxon>
        <taxon>Pseudomonadota</taxon>
        <taxon>Alphaproteobacteria</taxon>
        <taxon>Rhodobacterales</taxon>
        <taxon>Roseobacteraceae</taxon>
        <taxon>Sulfitobacter</taxon>
    </lineage>
</organism>
<accession>A0A420DQC3</accession>
<dbReference type="PANTHER" id="PTHR47623:SF1">
    <property type="entry name" value="OS09G0287300 PROTEIN"/>
    <property type="match status" value="1"/>
</dbReference>
<dbReference type="Proteomes" id="UP000284407">
    <property type="component" value="Unassembled WGS sequence"/>
</dbReference>
<dbReference type="PANTHER" id="PTHR47623">
    <property type="entry name" value="OS09G0287300 PROTEIN"/>
    <property type="match status" value="1"/>
</dbReference>
<gene>
    <name evidence="2" type="ORF">C8N30_1025</name>
</gene>
<dbReference type="AlphaFoldDB" id="A0A420DQC3"/>
<dbReference type="InterPro" id="IPR013078">
    <property type="entry name" value="His_Pase_superF_clade-1"/>
</dbReference>
<comment type="caution">
    <text evidence="2">The sequence shown here is derived from an EMBL/GenBank/DDBJ whole genome shotgun (WGS) entry which is preliminary data.</text>
</comment>
<proteinExistence type="predicted"/>
<dbReference type="STRING" id="1443111.Z949_3025"/>
<dbReference type="EMBL" id="RAQK01000001">
    <property type="protein sequence ID" value="RKE96465.1"/>
    <property type="molecule type" value="Genomic_DNA"/>
</dbReference>